<protein>
    <submittedName>
        <fullName evidence="1">Uncharacterized protein</fullName>
    </submittedName>
</protein>
<evidence type="ECO:0000313" key="2">
    <source>
        <dbReference type="Proteomes" id="UP001163324"/>
    </source>
</evidence>
<accession>A0ACC0UUE2</accession>
<sequence length="249" mass="27162">MKGVTPLYPNEAVTERVTRYSEQHSSALPAHMLEYHDRVDTSRADSNYMISNFQAQALLFLARAVGARRVLEVGVYAGYSSLVWAHAVGPGGRVTGLEFSGEFAALSREAFAKYGVENVEIIEGDALKTLPELNPAEPYDLIFIDAQKDGYPAYLNAILDGSQPGSSNRILKPGGLILADNVLRRALVADSSEDNPFSGGDPKLGGRKYSLPEELEHLRAYNRAAVESARLDTLLLPLWDGLNVARLVD</sequence>
<keyword evidence="2" id="KW-1185">Reference proteome</keyword>
<dbReference type="EMBL" id="CM047946">
    <property type="protein sequence ID" value="KAI9897740.1"/>
    <property type="molecule type" value="Genomic_DNA"/>
</dbReference>
<evidence type="ECO:0000313" key="1">
    <source>
        <dbReference type="EMBL" id="KAI9897740.1"/>
    </source>
</evidence>
<organism evidence="1 2">
    <name type="scientific">Trichothecium roseum</name>
    <dbReference type="NCBI Taxonomy" id="47278"/>
    <lineage>
        <taxon>Eukaryota</taxon>
        <taxon>Fungi</taxon>
        <taxon>Dikarya</taxon>
        <taxon>Ascomycota</taxon>
        <taxon>Pezizomycotina</taxon>
        <taxon>Sordariomycetes</taxon>
        <taxon>Hypocreomycetidae</taxon>
        <taxon>Hypocreales</taxon>
        <taxon>Hypocreales incertae sedis</taxon>
        <taxon>Trichothecium</taxon>
    </lineage>
</organism>
<proteinExistence type="predicted"/>
<name>A0ACC0UUE2_9HYPO</name>
<gene>
    <name evidence="1" type="ORF">N3K66_007596</name>
</gene>
<comment type="caution">
    <text evidence="1">The sequence shown here is derived from an EMBL/GenBank/DDBJ whole genome shotgun (WGS) entry which is preliminary data.</text>
</comment>
<reference evidence="1" key="1">
    <citation type="submission" date="2022-10" db="EMBL/GenBank/DDBJ databases">
        <title>Complete Genome of Trichothecium roseum strain YXFP-22015, a Plant Pathogen Isolated from Citrus.</title>
        <authorList>
            <person name="Wang Y."/>
            <person name="Zhu L."/>
        </authorList>
    </citation>
    <scope>NUCLEOTIDE SEQUENCE</scope>
    <source>
        <strain evidence="1">YXFP-22015</strain>
    </source>
</reference>
<dbReference type="Proteomes" id="UP001163324">
    <property type="component" value="Chromosome 7"/>
</dbReference>